<sequence length="50" mass="5902">MLFEEGRRKKEEGRRKKEFVGGLYMWIRTPTQNGFLGSCRGIKPNKEADR</sequence>
<dbReference type="AlphaFoldDB" id="A0A951QXL8"/>
<comment type="caution">
    <text evidence="1">The sequence shown here is derived from an EMBL/GenBank/DDBJ whole genome shotgun (WGS) entry which is preliminary data.</text>
</comment>
<dbReference type="Proteomes" id="UP000729701">
    <property type="component" value="Unassembled WGS sequence"/>
</dbReference>
<evidence type="ECO:0000313" key="2">
    <source>
        <dbReference type="Proteomes" id="UP000729701"/>
    </source>
</evidence>
<evidence type="ECO:0000313" key="1">
    <source>
        <dbReference type="EMBL" id="MBW4672113.1"/>
    </source>
</evidence>
<reference evidence="1" key="1">
    <citation type="submission" date="2021-05" db="EMBL/GenBank/DDBJ databases">
        <authorList>
            <person name="Pietrasiak N."/>
            <person name="Ward R."/>
            <person name="Stajich J.E."/>
            <person name="Kurbessoian T."/>
        </authorList>
    </citation>
    <scope>NUCLEOTIDE SEQUENCE</scope>
    <source>
        <strain evidence="1">GSE-NOS-MK-12-04C</strain>
    </source>
</reference>
<accession>A0A951QXL8</accession>
<proteinExistence type="predicted"/>
<dbReference type="EMBL" id="JAHHGZ010000063">
    <property type="protein sequence ID" value="MBW4672113.1"/>
    <property type="molecule type" value="Genomic_DNA"/>
</dbReference>
<organism evidence="1 2">
    <name type="scientific">Cyanomargarita calcarea GSE-NOS-MK-12-04C</name>
    <dbReference type="NCBI Taxonomy" id="2839659"/>
    <lineage>
        <taxon>Bacteria</taxon>
        <taxon>Bacillati</taxon>
        <taxon>Cyanobacteriota</taxon>
        <taxon>Cyanophyceae</taxon>
        <taxon>Nostocales</taxon>
        <taxon>Cyanomargaritaceae</taxon>
        <taxon>Cyanomargarita</taxon>
    </lineage>
</organism>
<name>A0A951QXL8_9CYAN</name>
<protein>
    <submittedName>
        <fullName evidence="1">Uncharacterized protein</fullName>
    </submittedName>
</protein>
<gene>
    <name evidence="1" type="ORF">KME60_32980</name>
</gene>
<reference evidence="1" key="2">
    <citation type="journal article" date="2022" name="Microbiol. Resour. Announc.">
        <title>Metagenome Sequencing to Explore Phylogenomics of Terrestrial Cyanobacteria.</title>
        <authorList>
            <person name="Ward R.D."/>
            <person name="Stajich J.E."/>
            <person name="Johansen J.R."/>
            <person name="Huntemann M."/>
            <person name="Clum A."/>
            <person name="Foster B."/>
            <person name="Foster B."/>
            <person name="Roux S."/>
            <person name="Palaniappan K."/>
            <person name="Varghese N."/>
            <person name="Mukherjee S."/>
            <person name="Reddy T.B.K."/>
            <person name="Daum C."/>
            <person name="Copeland A."/>
            <person name="Chen I.A."/>
            <person name="Ivanova N.N."/>
            <person name="Kyrpides N.C."/>
            <person name="Shapiro N."/>
            <person name="Eloe-Fadrosh E.A."/>
            <person name="Pietrasiak N."/>
        </authorList>
    </citation>
    <scope>NUCLEOTIDE SEQUENCE</scope>
    <source>
        <strain evidence="1">GSE-NOS-MK-12-04C</strain>
    </source>
</reference>